<gene>
    <name evidence="1" type="ORF">CDAR_54431</name>
</gene>
<organism evidence="1 2">
    <name type="scientific">Caerostris darwini</name>
    <dbReference type="NCBI Taxonomy" id="1538125"/>
    <lineage>
        <taxon>Eukaryota</taxon>
        <taxon>Metazoa</taxon>
        <taxon>Ecdysozoa</taxon>
        <taxon>Arthropoda</taxon>
        <taxon>Chelicerata</taxon>
        <taxon>Arachnida</taxon>
        <taxon>Araneae</taxon>
        <taxon>Araneomorphae</taxon>
        <taxon>Entelegynae</taxon>
        <taxon>Araneoidea</taxon>
        <taxon>Araneidae</taxon>
        <taxon>Caerostris</taxon>
    </lineage>
</organism>
<comment type="caution">
    <text evidence="1">The sequence shown here is derived from an EMBL/GenBank/DDBJ whole genome shotgun (WGS) entry which is preliminary data.</text>
</comment>
<protein>
    <submittedName>
        <fullName evidence="1">Uncharacterized protein</fullName>
    </submittedName>
</protein>
<proteinExistence type="predicted"/>
<reference evidence="1 2" key="1">
    <citation type="submission" date="2021-06" db="EMBL/GenBank/DDBJ databases">
        <title>Caerostris darwini draft genome.</title>
        <authorList>
            <person name="Kono N."/>
            <person name="Arakawa K."/>
        </authorList>
    </citation>
    <scope>NUCLEOTIDE SEQUENCE [LARGE SCALE GENOMIC DNA]</scope>
</reference>
<name>A0AAV4QA55_9ARAC</name>
<evidence type="ECO:0000313" key="1">
    <source>
        <dbReference type="EMBL" id="GIY04895.1"/>
    </source>
</evidence>
<accession>A0AAV4QA55</accession>
<dbReference type="Proteomes" id="UP001054837">
    <property type="component" value="Unassembled WGS sequence"/>
</dbReference>
<sequence length="110" mass="12244">MLDYNFGNISQEIPVTISHSAEGADFNTLALTNRTSTFPRSTDQERHWNVNSTAGTNARYVSRNTVQNENSDYINSSQLIPPAQYFENSDCTSGAENPAMAFLPQPVQLR</sequence>
<keyword evidence="2" id="KW-1185">Reference proteome</keyword>
<dbReference type="EMBL" id="BPLQ01003994">
    <property type="protein sequence ID" value="GIY04895.1"/>
    <property type="molecule type" value="Genomic_DNA"/>
</dbReference>
<evidence type="ECO:0000313" key="2">
    <source>
        <dbReference type="Proteomes" id="UP001054837"/>
    </source>
</evidence>
<dbReference type="AlphaFoldDB" id="A0AAV4QA55"/>